<sequence length="171" mass="18874">MKPFAVPILIVGTLMFTPSMSFAQAQAIVIRNTELKSKPFSDAETLRSLKENQKLDVVSRKASWTEVKAQDAVGWVKMLSLRFEDHGTKSFSLTETLVSGASLQKGTNTGSTTTTAVKGLTPESFKNLSPNMDSFQKMQSFNVEKTVAKNFATQRNLSDQELAYVKAEGER</sequence>
<gene>
    <name evidence="2" type="ORF">ACFFJH_12260</name>
</gene>
<reference evidence="2 3" key="1">
    <citation type="submission" date="2024-09" db="EMBL/GenBank/DDBJ databases">
        <authorList>
            <person name="Sun Q."/>
            <person name="Mori K."/>
        </authorList>
    </citation>
    <scope>NUCLEOTIDE SEQUENCE [LARGE SCALE GENOMIC DNA]</scope>
    <source>
        <strain evidence="2 3">CCM 8677</strain>
    </source>
</reference>
<evidence type="ECO:0008006" key="4">
    <source>
        <dbReference type="Google" id="ProtNLM"/>
    </source>
</evidence>
<keyword evidence="1" id="KW-0732">Signal</keyword>
<dbReference type="Gene3D" id="2.30.30.40">
    <property type="entry name" value="SH3 Domains"/>
    <property type="match status" value="1"/>
</dbReference>
<dbReference type="RefSeq" id="WP_390213011.1">
    <property type="nucleotide sequence ID" value="NZ_JBHLXJ010000013.1"/>
</dbReference>
<name>A0ABV6IFK9_9BURK</name>
<evidence type="ECO:0000313" key="3">
    <source>
        <dbReference type="Proteomes" id="UP001589844"/>
    </source>
</evidence>
<evidence type="ECO:0000256" key="1">
    <source>
        <dbReference type="SAM" id="SignalP"/>
    </source>
</evidence>
<protein>
    <recommendedName>
        <fullName evidence="4">SH3 domain-containing protein</fullName>
    </recommendedName>
</protein>
<evidence type="ECO:0000313" key="2">
    <source>
        <dbReference type="EMBL" id="MFC0350587.1"/>
    </source>
</evidence>
<feature type="signal peptide" evidence="1">
    <location>
        <begin position="1"/>
        <end position="23"/>
    </location>
</feature>
<proteinExistence type="predicted"/>
<keyword evidence="3" id="KW-1185">Reference proteome</keyword>
<dbReference type="Proteomes" id="UP001589844">
    <property type="component" value="Unassembled WGS sequence"/>
</dbReference>
<organism evidence="2 3">
    <name type="scientific">Undibacterium danionis</name>
    <dbReference type="NCBI Taxonomy" id="1812100"/>
    <lineage>
        <taxon>Bacteria</taxon>
        <taxon>Pseudomonadati</taxon>
        <taxon>Pseudomonadota</taxon>
        <taxon>Betaproteobacteria</taxon>
        <taxon>Burkholderiales</taxon>
        <taxon>Oxalobacteraceae</taxon>
        <taxon>Undibacterium</taxon>
    </lineage>
</organism>
<comment type="caution">
    <text evidence="2">The sequence shown here is derived from an EMBL/GenBank/DDBJ whole genome shotgun (WGS) entry which is preliminary data.</text>
</comment>
<accession>A0ABV6IFK9</accession>
<feature type="chain" id="PRO_5046123084" description="SH3 domain-containing protein" evidence="1">
    <location>
        <begin position="24"/>
        <end position="171"/>
    </location>
</feature>
<dbReference type="EMBL" id="JBHLXJ010000013">
    <property type="protein sequence ID" value="MFC0350587.1"/>
    <property type="molecule type" value="Genomic_DNA"/>
</dbReference>